<dbReference type="Proteomes" id="UP000250919">
    <property type="component" value="Unassembled WGS sequence"/>
</dbReference>
<reference evidence="1 2" key="1">
    <citation type="journal article" date="2018" name="Int. J. Syst. Evol. Microbiol.">
        <title>Whole-genome-based revisit of Photorhabdus phylogeny: proposal for the elevation of most Photorhabdus subspecies to the species level and description of one novel species Photorhabdus bodei sp. nov., and one novel subspecies Photorhabdus laumondii subsp. clarkei subsp. nov.</title>
        <authorList>
            <person name="Machado R.A.R."/>
            <person name="Wuthrich D."/>
            <person name="Kuhnert P."/>
            <person name="Arce C.C.M."/>
            <person name="Thonen L."/>
            <person name="Ruiz C."/>
            <person name="Zhang X."/>
            <person name="Robert C.A.M."/>
            <person name="Karimi J."/>
            <person name="Kamali S."/>
            <person name="Ma J."/>
            <person name="Bruggmann R."/>
            <person name="Erb M."/>
        </authorList>
    </citation>
    <scope>NUCLEOTIDE SEQUENCE [LARGE SCALE GENOMIC DNA]</scope>
    <source>
        <strain evidence="1 2">LJ24-63</strain>
    </source>
</reference>
<accession>A0A329XAC2</accession>
<protein>
    <submittedName>
        <fullName evidence="1">Uncharacterized protein</fullName>
    </submittedName>
</protein>
<dbReference type="AlphaFoldDB" id="A0A329XAC2"/>
<sequence>MKLNKIIISAMLILGVVSIASIAHKTDRSYITVTFNGAIIAIPYSTGQGLLGKSVNPGKISNVILKKARASTYKSLENHLVNCRLQPVVHQLLSRATLKILLALPWVTNKTDKSPKLCQRKKLHIFRLMINFTF</sequence>
<name>A0A329XAC2_9GAMM</name>
<organism evidence="1 2">
    <name type="scientific">Photorhabdus bodei</name>
    <dbReference type="NCBI Taxonomy" id="2029681"/>
    <lineage>
        <taxon>Bacteria</taxon>
        <taxon>Pseudomonadati</taxon>
        <taxon>Pseudomonadota</taxon>
        <taxon>Gammaproteobacteria</taxon>
        <taxon>Enterobacterales</taxon>
        <taxon>Morganellaceae</taxon>
        <taxon>Photorhabdus</taxon>
    </lineage>
</organism>
<evidence type="ECO:0000313" key="1">
    <source>
        <dbReference type="EMBL" id="RAX13787.1"/>
    </source>
</evidence>
<comment type="caution">
    <text evidence="1">The sequence shown here is derived from an EMBL/GenBank/DDBJ whole genome shotgun (WGS) entry which is preliminary data.</text>
</comment>
<gene>
    <name evidence="1" type="ORF">CKY02_04885</name>
</gene>
<proteinExistence type="predicted"/>
<evidence type="ECO:0000313" key="2">
    <source>
        <dbReference type="Proteomes" id="UP000250919"/>
    </source>
</evidence>
<dbReference type="EMBL" id="NSCM01000004">
    <property type="protein sequence ID" value="RAX13787.1"/>
    <property type="molecule type" value="Genomic_DNA"/>
</dbReference>